<dbReference type="Gene3D" id="3.40.630.30">
    <property type="match status" value="1"/>
</dbReference>
<reference evidence="2" key="1">
    <citation type="journal article" date="2013" name="Environ. Microbiol.">
        <title>Microbiota from the distal guts of lean and obese adolescents exhibit partial functional redundancy besides clear differences in community structure.</title>
        <authorList>
            <person name="Ferrer M."/>
            <person name="Ruiz A."/>
            <person name="Lanza F."/>
            <person name="Haange S.B."/>
            <person name="Oberbach A."/>
            <person name="Till H."/>
            <person name="Bargiela R."/>
            <person name="Campoy C."/>
            <person name="Segura M.T."/>
            <person name="Richter M."/>
            <person name="von Bergen M."/>
            <person name="Seifert J."/>
            <person name="Suarez A."/>
        </authorList>
    </citation>
    <scope>NUCLEOTIDE SEQUENCE</scope>
</reference>
<evidence type="ECO:0000259" key="1">
    <source>
        <dbReference type="PROSITE" id="PS51729"/>
    </source>
</evidence>
<dbReference type="InterPro" id="IPR016181">
    <property type="entry name" value="Acyl_CoA_acyltransferase"/>
</dbReference>
<comment type="caution">
    <text evidence="2">The sequence shown here is derived from an EMBL/GenBank/DDBJ whole genome shotgun (WGS) entry which is preliminary data.</text>
</comment>
<dbReference type="EMBL" id="AJWY01007296">
    <property type="protein sequence ID" value="EKC64410.1"/>
    <property type="molecule type" value="Genomic_DNA"/>
</dbReference>
<name>K1TD55_9ZZZZ</name>
<proteinExistence type="predicted"/>
<dbReference type="AlphaFoldDB" id="K1TD55"/>
<dbReference type="GO" id="GO:0016740">
    <property type="term" value="F:transferase activity"/>
    <property type="evidence" value="ECO:0007669"/>
    <property type="project" value="UniProtKB-KW"/>
</dbReference>
<protein>
    <submittedName>
        <fullName evidence="2">Acetyltransferase</fullName>
    </submittedName>
</protein>
<sequence>GIASQLTVAVLEDLKRQGLKVVPLCRFMARYILRHPEWKQMVADK</sequence>
<feature type="domain" description="N-acetyltransferase" evidence="1">
    <location>
        <begin position="1"/>
        <end position="43"/>
    </location>
</feature>
<dbReference type="SUPFAM" id="SSF55729">
    <property type="entry name" value="Acyl-CoA N-acyltransferases (Nat)"/>
    <property type="match status" value="1"/>
</dbReference>
<evidence type="ECO:0000313" key="2">
    <source>
        <dbReference type="EMBL" id="EKC64410.1"/>
    </source>
</evidence>
<feature type="non-terminal residue" evidence="2">
    <location>
        <position position="1"/>
    </location>
</feature>
<keyword evidence="2" id="KW-0808">Transferase</keyword>
<organism evidence="2">
    <name type="scientific">human gut metagenome</name>
    <dbReference type="NCBI Taxonomy" id="408170"/>
    <lineage>
        <taxon>unclassified sequences</taxon>
        <taxon>metagenomes</taxon>
        <taxon>organismal metagenomes</taxon>
    </lineage>
</organism>
<gene>
    <name evidence="2" type="ORF">LEA_10836</name>
</gene>
<dbReference type="InterPro" id="IPR031165">
    <property type="entry name" value="GNAT_YJDJ"/>
</dbReference>
<dbReference type="Pfam" id="PF14542">
    <property type="entry name" value="Acetyltransf_CG"/>
    <property type="match status" value="1"/>
</dbReference>
<dbReference type="PROSITE" id="PS51729">
    <property type="entry name" value="GNAT_YJDJ"/>
    <property type="match status" value="1"/>
</dbReference>
<accession>K1TD55</accession>